<name>A0A2T7UPR9_9RHOB</name>
<accession>A0A2T7UPR9</accession>
<comment type="caution">
    <text evidence="2">The sequence shown here is derived from an EMBL/GenBank/DDBJ whole genome shotgun (WGS) entry which is preliminary data.</text>
</comment>
<keyword evidence="1" id="KW-1133">Transmembrane helix</keyword>
<dbReference type="InterPro" id="IPR009935">
    <property type="entry name" value="DUF1467"/>
</dbReference>
<dbReference type="EMBL" id="QDDR01000008">
    <property type="protein sequence ID" value="PVE46703.1"/>
    <property type="molecule type" value="Genomic_DNA"/>
</dbReference>
<reference evidence="2 3" key="1">
    <citation type="journal article" date="2011" name="Syst. Appl. Microbiol.">
        <title>Defluviimonas denitrificans gen. nov., sp. nov., and Pararhodobacter aggregans gen. nov., sp. nov., non-phototrophic Rhodobacteraceae from the biofilter of a marine aquaculture.</title>
        <authorList>
            <person name="Foesel B.U."/>
            <person name="Drake H.L."/>
            <person name="Schramm A."/>
        </authorList>
    </citation>
    <scope>NUCLEOTIDE SEQUENCE [LARGE SCALE GENOMIC DNA]</scope>
    <source>
        <strain evidence="2 3">D1-19</strain>
    </source>
</reference>
<dbReference type="Pfam" id="PF07330">
    <property type="entry name" value="DUF1467"/>
    <property type="match status" value="1"/>
</dbReference>
<feature type="transmembrane region" description="Helical" evidence="1">
    <location>
        <begin position="6"/>
        <end position="24"/>
    </location>
</feature>
<evidence type="ECO:0000256" key="1">
    <source>
        <dbReference type="SAM" id="Phobius"/>
    </source>
</evidence>
<dbReference type="Proteomes" id="UP000244810">
    <property type="component" value="Unassembled WGS sequence"/>
</dbReference>
<evidence type="ECO:0000313" key="3">
    <source>
        <dbReference type="Proteomes" id="UP000244810"/>
    </source>
</evidence>
<feature type="transmembrane region" description="Helical" evidence="1">
    <location>
        <begin position="54"/>
        <end position="78"/>
    </location>
</feature>
<keyword evidence="1" id="KW-0812">Transmembrane</keyword>
<sequence length="91" mass="9947">MPLFSAFVLYAFIWFLTLLVVLPLRLTTQGEAGQIVAGTPESAPHDPRIGRKMLVTTIAGTLIWAVVVAIIVSGWISIEDVDILHRYMGAP</sequence>
<proteinExistence type="predicted"/>
<dbReference type="AlphaFoldDB" id="A0A2T7UPR9"/>
<protein>
    <submittedName>
        <fullName evidence="2">DUF1467 domain-containing protein</fullName>
    </submittedName>
</protein>
<gene>
    <name evidence="2" type="ORF">DDE23_15610</name>
</gene>
<keyword evidence="1" id="KW-0472">Membrane</keyword>
<evidence type="ECO:0000313" key="2">
    <source>
        <dbReference type="EMBL" id="PVE46703.1"/>
    </source>
</evidence>
<organism evidence="2 3">
    <name type="scientific">Pararhodobacter aggregans</name>
    <dbReference type="NCBI Taxonomy" id="404875"/>
    <lineage>
        <taxon>Bacteria</taxon>
        <taxon>Pseudomonadati</taxon>
        <taxon>Pseudomonadota</taxon>
        <taxon>Alphaproteobacteria</taxon>
        <taxon>Rhodobacterales</taxon>
        <taxon>Paracoccaceae</taxon>
        <taxon>Pararhodobacter</taxon>
    </lineage>
</organism>
<dbReference type="OrthoDB" id="9804637at2"/>
<keyword evidence="3" id="KW-1185">Reference proteome</keyword>